<dbReference type="Proteomes" id="UP000595220">
    <property type="component" value="Chromosome"/>
</dbReference>
<name>A0AAQ0BVU4_9ACTO</name>
<dbReference type="AlphaFoldDB" id="A0AAQ0BVU4"/>
<sequence>MSADLKVSTDDYLKDLKQSYEFAAAGLESLAPRMPTEIDGGIATLIITDMFGALSADASTLTLMLRDTRDNISELISAFEQNEAEAATAFAAIAEQAQS</sequence>
<keyword evidence="2" id="KW-1185">Reference proteome</keyword>
<organism evidence="1 2">
    <name type="scientific">Schaalia meyeri</name>
    <dbReference type="NCBI Taxonomy" id="52773"/>
    <lineage>
        <taxon>Bacteria</taxon>
        <taxon>Bacillati</taxon>
        <taxon>Actinomycetota</taxon>
        <taxon>Actinomycetes</taxon>
        <taxon>Actinomycetales</taxon>
        <taxon>Actinomycetaceae</taxon>
        <taxon>Schaalia</taxon>
    </lineage>
</organism>
<dbReference type="EMBL" id="CP066065">
    <property type="protein sequence ID" value="QQC43825.1"/>
    <property type="molecule type" value="Genomic_DNA"/>
</dbReference>
<evidence type="ECO:0000313" key="2">
    <source>
        <dbReference type="Proteomes" id="UP000595220"/>
    </source>
</evidence>
<proteinExistence type="predicted"/>
<accession>A0AAQ0BVU4</accession>
<gene>
    <name evidence="1" type="ORF">I6H42_08685</name>
</gene>
<evidence type="ECO:0000313" key="1">
    <source>
        <dbReference type="EMBL" id="QQC43825.1"/>
    </source>
</evidence>
<dbReference type="RefSeq" id="WP_050695339.1">
    <property type="nucleotide sequence ID" value="NZ_CP012072.1"/>
</dbReference>
<dbReference type="KEGG" id="amy:ADJ76_06720"/>
<reference evidence="1 2" key="1">
    <citation type="submission" date="2020-12" db="EMBL/GenBank/DDBJ databases">
        <title>FDA dAtabase for Regulatory Grade micrObial Sequences (FDA-ARGOS): Supporting development and validation of Infectious Disease Dx tests.</title>
        <authorList>
            <person name="Sproer C."/>
            <person name="Gronow S."/>
            <person name="Severitt S."/>
            <person name="Schroder I."/>
            <person name="Tallon L."/>
            <person name="Sadzewicz L."/>
            <person name="Zhao X."/>
            <person name="Boylan J."/>
            <person name="Ott S."/>
            <person name="Bowen H."/>
            <person name="Vavikolanu K."/>
            <person name="Mehta A."/>
            <person name="Aluvathingal J."/>
            <person name="Nadendla S."/>
            <person name="Lowell S."/>
            <person name="Myers T."/>
            <person name="Yan Y."/>
            <person name="Sichtig H."/>
        </authorList>
    </citation>
    <scope>NUCLEOTIDE SEQUENCE [LARGE SCALE GENOMIC DNA]</scope>
    <source>
        <strain evidence="1 2">FDAARGOS_985</strain>
    </source>
</reference>
<protein>
    <submittedName>
        <fullName evidence="1">Uncharacterized protein</fullName>
    </submittedName>
</protein>